<reference evidence="2" key="5">
    <citation type="submission" date="2024-05" db="EMBL/GenBank/DDBJ databases">
        <authorList>
            <person name="Sun Q."/>
            <person name="Sedlacek I."/>
        </authorList>
    </citation>
    <scope>NUCLEOTIDE SEQUENCE</scope>
    <source>
        <strain evidence="2">CCM 7403</strain>
    </source>
</reference>
<protein>
    <submittedName>
        <fullName evidence="3">Uncharacterized protein</fullName>
    </submittedName>
</protein>
<evidence type="ECO:0000313" key="5">
    <source>
        <dbReference type="Proteomes" id="UP000630594"/>
    </source>
</evidence>
<reference evidence="2" key="2">
    <citation type="journal article" date="2014" name="Int. J. Syst. Evol. Microbiol.">
        <title>Complete genome of a new Firmicutes species belonging to the dominant human colonic microbiota ('Ruminococcus bicirculans') reveals two chromosomes and a selective capacity to utilize plant glucans.</title>
        <authorList>
            <consortium name="NISC Comparative Sequencing Program"/>
            <person name="Wegmann U."/>
            <person name="Louis P."/>
            <person name="Goesmann A."/>
            <person name="Henrissat B."/>
            <person name="Duncan S.H."/>
            <person name="Flint H.J."/>
        </authorList>
    </citation>
    <scope>NUCLEOTIDE SEQUENCE</scope>
    <source>
        <strain evidence="2">CCM 7403</strain>
    </source>
</reference>
<accession>A0A4P7UD09</accession>
<dbReference type="EMBL" id="CP038462">
    <property type="protein sequence ID" value="QCC77188.1"/>
    <property type="molecule type" value="Genomic_DNA"/>
</dbReference>
<dbReference type="Proteomes" id="UP000630594">
    <property type="component" value="Unassembled WGS sequence"/>
</dbReference>
<keyword evidence="1" id="KW-0472">Membrane</keyword>
<keyword evidence="1" id="KW-1133">Transmembrane helix</keyword>
<dbReference type="OrthoDB" id="3790886at2"/>
<dbReference type="Proteomes" id="UP000297025">
    <property type="component" value="Chromosome"/>
</dbReference>
<evidence type="ECO:0000313" key="4">
    <source>
        <dbReference type="Proteomes" id="UP000297025"/>
    </source>
</evidence>
<dbReference type="RefSeq" id="WP_135832234.1">
    <property type="nucleotide sequence ID" value="NZ_BMCK01000004.1"/>
</dbReference>
<dbReference type="EMBL" id="BMCK01000004">
    <property type="protein sequence ID" value="GGD26941.1"/>
    <property type="molecule type" value="Genomic_DNA"/>
</dbReference>
<reference evidence="5" key="3">
    <citation type="journal article" date="2019" name="Int. J. Syst. Evol. Microbiol.">
        <title>The Global Catalogue of Microorganisms (GCM) 10K type strain sequencing project: providing services to taxonomists for standard genome sequencing and annotation.</title>
        <authorList>
            <consortium name="The Broad Institute Genomics Platform"/>
            <consortium name="The Broad Institute Genome Sequencing Center for Infectious Disease"/>
            <person name="Wu L."/>
            <person name="Ma J."/>
        </authorList>
    </citation>
    <scope>NUCLEOTIDE SEQUENCE [LARGE SCALE GENOMIC DNA]</scope>
    <source>
        <strain evidence="5">CCM 7403</strain>
    </source>
</reference>
<keyword evidence="5" id="KW-1185">Reference proteome</keyword>
<reference evidence="3 4" key="1">
    <citation type="journal article" date="2008" name="Int. J. Syst. Evol. Microbiol.">
        <title>Nocardioides daphniae sp. nov., isolated from Daphnia cucullata (Crustacea: Cladocera).</title>
        <authorList>
            <person name="Toth E.M."/>
            <person name="Keki Z."/>
            <person name="Homonnay Z.G."/>
            <person name="Borsodi A.K."/>
            <person name="Marialigeti K."/>
            <person name="Schumann P."/>
        </authorList>
    </citation>
    <scope>NUCLEOTIDE SEQUENCE [LARGE SCALE GENOMIC DNA]</scope>
    <source>
        <strain evidence="3 4">JCM 16608</strain>
    </source>
</reference>
<dbReference type="KEGG" id="ndp:E2C04_08170"/>
<gene>
    <name evidence="3" type="ORF">E2C04_08170</name>
    <name evidence="2" type="ORF">GCM10007231_27970</name>
</gene>
<feature type="transmembrane region" description="Helical" evidence="1">
    <location>
        <begin position="6"/>
        <end position="25"/>
    </location>
</feature>
<organism evidence="3 4">
    <name type="scientific">Nocardioides daphniae</name>
    <dbReference type="NCBI Taxonomy" id="402297"/>
    <lineage>
        <taxon>Bacteria</taxon>
        <taxon>Bacillati</taxon>
        <taxon>Actinomycetota</taxon>
        <taxon>Actinomycetes</taxon>
        <taxon>Propionibacteriales</taxon>
        <taxon>Nocardioidaceae</taxon>
        <taxon>Nocardioides</taxon>
    </lineage>
</organism>
<proteinExistence type="predicted"/>
<evidence type="ECO:0000313" key="3">
    <source>
        <dbReference type="EMBL" id="QCC77188.1"/>
    </source>
</evidence>
<reference evidence="3" key="4">
    <citation type="submission" date="2019-03" db="EMBL/GenBank/DDBJ databases">
        <authorList>
            <person name="Huang Y."/>
        </authorList>
    </citation>
    <scope>NUCLEOTIDE SEQUENCE</scope>
    <source>
        <strain evidence="3">JCM 16608</strain>
    </source>
</reference>
<evidence type="ECO:0000313" key="2">
    <source>
        <dbReference type="EMBL" id="GGD26941.1"/>
    </source>
</evidence>
<evidence type="ECO:0000256" key="1">
    <source>
        <dbReference type="SAM" id="Phobius"/>
    </source>
</evidence>
<keyword evidence="1" id="KW-0812">Transmembrane</keyword>
<name>A0A4P7UD09_9ACTN</name>
<sequence>MVTMVFISSVALLVGIVGSIVIWRFDAQRAEEIAHTPAMPRAASLAAGTVPAQRALQEGVRTRE</sequence>
<dbReference type="AlphaFoldDB" id="A0A4P7UD09"/>